<dbReference type="GO" id="GO:0000160">
    <property type="term" value="P:phosphorelay signal transduction system"/>
    <property type="evidence" value="ECO:0007669"/>
    <property type="project" value="InterPro"/>
</dbReference>
<gene>
    <name evidence="12" type="ORF">NS226_08560</name>
</gene>
<dbReference type="InterPro" id="IPR005467">
    <property type="entry name" value="His_kinase_dom"/>
</dbReference>
<evidence type="ECO:0000259" key="11">
    <source>
        <dbReference type="PROSITE" id="PS50110"/>
    </source>
</evidence>
<evidence type="ECO:0000256" key="7">
    <source>
        <dbReference type="ARBA" id="ARBA00022840"/>
    </source>
</evidence>
<feature type="domain" description="Histidine kinase" evidence="10">
    <location>
        <begin position="149"/>
        <end position="342"/>
    </location>
</feature>
<comment type="caution">
    <text evidence="12">The sequence shown here is derived from an EMBL/GenBank/DDBJ whole genome shotgun (WGS) entry which is preliminary data.</text>
</comment>
<evidence type="ECO:0000256" key="5">
    <source>
        <dbReference type="ARBA" id="ARBA00022741"/>
    </source>
</evidence>
<dbReference type="Proteomes" id="UP000078272">
    <property type="component" value="Unassembled WGS sequence"/>
</dbReference>
<keyword evidence="4" id="KW-0808">Transferase</keyword>
<dbReference type="RefSeq" id="WP_058634637.1">
    <property type="nucleotide sequence ID" value="NZ_LDPZ01000017.1"/>
</dbReference>
<dbReference type="Gene3D" id="3.30.565.10">
    <property type="entry name" value="Histidine kinase-like ATPase, C-terminal domain"/>
    <property type="match status" value="1"/>
</dbReference>
<keyword evidence="9" id="KW-0175">Coiled coil</keyword>
<keyword evidence="6" id="KW-0418">Kinase</keyword>
<dbReference type="Gene3D" id="3.40.50.2300">
    <property type="match status" value="1"/>
</dbReference>
<dbReference type="SUPFAM" id="SSF55874">
    <property type="entry name" value="ATPase domain of HSP90 chaperone/DNA topoisomerase II/histidine kinase"/>
    <property type="match status" value="1"/>
</dbReference>
<dbReference type="InterPro" id="IPR003594">
    <property type="entry name" value="HATPase_dom"/>
</dbReference>
<evidence type="ECO:0000259" key="10">
    <source>
        <dbReference type="PROSITE" id="PS50109"/>
    </source>
</evidence>
<dbReference type="CDD" id="cd16936">
    <property type="entry name" value="HATPase_RsbW-like"/>
    <property type="match status" value="1"/>
</dbReference>
<dbReference type="PANTHER" id="PTHR41523">
    <property type="entry name" value="TWO-COMPONENT SYSTEM SENSOR PROTEIN"/>
    <property type="match status" value="1"/>
</dbReference>
<dbReference type="AlphaFoldDB" id="A0A175RBQ7"/>
<dbReference type="EMBL" id="LDPZ01000017">
    <property type="protein sequence ID" value="KTQ96092.1"/>
    <property type="molecule type" value="Genomic_DNA"/>
</dbReference>
<accession>A0A175RBQ7</accession>
<evidence type="ECO:0000256" key="4">
    <source>
        <dbReference type="ARBA" id="ARBA00022679"/>
    </source>
</evidence>
<keyword evidence="7" id="KW-0067">ATP-binding</keyword>
<dbReference type="InterPro" id="IPR001789">
    <property type="entry name" value="Sig_transdc_resp-reg_receiver"/>
</dbReference>
<evidence type="ECO:0000313" key="13">
    <source>
        <dbReference type="Proteomes" id="UP000078272"/>
    </source>
</evidence>
<dbReference type="InterPro" id="IPR036890">
    <property type="entry name" value="HATPase_C_sf"/>
</dbReference>
<keyword evidence="3 8" id="KW-0597">Phosphoprotein</keyword>
<dbReference type="STRING" id="401562.NS365_09345"/>
<dbReference type="EC" id="2.7.13.3" evidence="2"/>
<dbReference type="InterPro" id="IPR011006">
    <property type="entry name" value="CheY-like_superfamily"/>
</dbReference>
<dbReference type="Pfam" id="PF07568">
    <property type="entry name" value="HisKA_2"/>
    <property type="match status" value="1"/>
</dbReference>
<keyword evidence="5" id="KW-0547">Nucleotide-binding</keyword>
<dbReference type="OrthoDB" id="489241at2"/>
<evidence type="ECO:0000313" key="12">
    <source>
        <dbReference type="EMBL" id="KTQ96092.1"/>
    </source>
</evidence>
<feature type="modified residue" description="4-aspartylphosphate" evidence="8">
    <location>
        <position position="52"/>
    </location>
</feature>
<sequence>MARVLYIDDDEGLCRLVRRAMERRGHTIETASGGAEGLERLREGAFDLVAVDHYMPGMDGLETLAAMARLPHPPPVVYVTGSEEGRVAVAALKAGAADYIVKTIGDDFFDLLQSTFAQVLDRRRLEAEKAEAEAKLRASYERVEALLKEANHRVANSLQIVSAFVRLQASAATSEEARSALRDTQQRITAIAQVHRRLYNSDDLDLVEMSDYLATLLSEVEATWSTPLAPHRLRLSAEPIRLATDKAVSMGVLVAELVSNSFKYAYPPGVAGEIRVDLRADGPGFVLRVEDEGQGFTPGAPPKGTGTGTKLVRAMASSLGADIQHENDASGYRVRIRAAEGCGRGASLPACASP</sequence>
<evidence type="ECO:0000256" key="8">
    <source>
        <dbReference type="PROSITE-ProRule" id="PRU00169"/>
    </source>
</evidence>
<dbReference type="SUPFAM" id="SSF52172">
    <property type="entry name" value="CheY-like"/>
    <property type="match status" value="1"/>
</dbReference>
<evidence type="ECO:0000256" key="1">
    <source>
        <dbReference type="ARBA" id="ARBA00000085"/>
    </source>
</evidence>
<reference evidence="12 13" key="1">
    <citation type="journal article" date="2016" name="Front. Microbiol.">
        <title>Genomic Resource of Rice Seed Associated Bacteria.</title>
        <authorList>
            <person name="Midha S."/>
            <person name="Bansal K."/>
            <person name="Sharma S."/>
            <person name="Kumar N."/>
            <person name="Patil P.P."/>
            <person name="Chaudhry V."/>
            <person name="Patil P.B."/>
        </authorList>
    </citation>
    <scope>NUCLEOTIDE SEQUENCE [LARGE SCALE GENOMIC DNA]</scope>
    <source>
        <strain evidence="12 13">NS226</strain>
    </source>
</reference>
<dbReference type="PATRIC" id="fig|401562.3.peg.1084"/>
<proteinExistence type="predicted"/>
<dbReference type="Pfam" id="PF00072">
    <property type="entry name" value="Response_reg"/>
    <property type="match status" value="1"/>
</dbReference>
<dbReference type="PANTHER" id="PTHR41523:SF8">
    <property type="entry name" value="ETHYLENE RESPONSE SENSOR PROTEIN"/>
    <property type="match status" value="1"/>
</dbReference>
<feature type="coiled-coil region" evidence="9">
    <location>
        <begin position="122"/>
        <end position="153"/>
    </location>
</feature>
<dbReference type="CDD" id="cd00156">
    <property type="entry name" value="REC"/>
    <property type="match status" value="1"/>
</dbReference>
<evidence type="ECO:0000256" key="3">
    <source>
        <dbReference type="ARBA" id="ARBA00022553"/>
    </source>
</evidence>
<evidence type="ECO:0000256" key="9">
    <source>
        <dbReference type="SAM" id="Coils"/>
    </source>
</evidence>
<dbReference type="PROSITE" id="PS50110">
    <property type="entry name" value="RESPONSE_REGULATORY"/>
    <property type="match status" value="1"/>
</dbReference>
<dbReference type="SMART" id="SM00387">
    <property type="entry name" value="HATPase_c"/>
    <property type="match status" value="1"/>
</dbReference>
<dbReference type="PROSITE" id="PS50109">
    <property type="entry name" value="HIS_KIN"/>
    <property type="match status" value="1"/>
</dbReference>
<evidence type="ECO:0000256" key="6">
    <source>
        <dbReference type="ARBA" id="ARBA00022777"/>
    </source>
</evidence>
<dbReference type="SMART" id="SM00448">
    <property type="entry name" value="REC"/>
    <property type="match status" value="1"/>
</dbReference>
<dbReference type="Gene3D" id="3.30.450.20">
    <property type="entry name" value="PAS domain"/>
    <property type="match status" value="1"/>
</dbReference>
<name>A0A175RBQ7_9HYPH</name>
<dbReference type="Pfam" id="PF13581">
    <property type="entry name" value="HATPase_c_2"/>
    <property type="match status" value="1"/>
</dbReference>
<feature type="domain" description="Response regulatory" evidence="11">
    <location>
        <begin position="3"/>
        <end position="117"/>
    </location>
</feature>
<protein>
    <recommendedName>
        <fullName evidence="2">histidine kinase</fullName>
        <ecNumber evidence="2">2.7.13.3</ecNumber>
    </recommendedName>
</protein>
<comment type="catalytic activity">
    <reaction evidence="1">
        <text>ATP + protein L-histidine = ADP + protein N-phospho-L-histidine.</text>
        <dbReference type="EC" id="2.7.13.3"/>
    </reaction>
</comment>
<dbReference type="InterPro" id="IPR011495">
    <property type="entry name" value="Sig_transdc_His_kin_sub2_dim/P"/>
</dbReference>
<dbReference type="GO" id="GO:0004673">
    <property type="term" value="F:protein histidine kinase activity"/>
    <property type="evidence" value="ECO:0007669"/>
    <property type="project" value="UniProtKB-EC"/>
</dbReference>
<evidence type="ECO:0000256" key="2">
    <source>
        <dbReference type="ARBA" id="ARBA00012438"/>
    </source>
</evidence>
<dbReference type="GO" id="GO:0005524">
    <property type="term" value="F:ATP binding"/>
    <property type="evidence" value="ECO:0007669"/>
    <property type="project" value="UniProtKB-KW"/>
</dbReference>
<organism evidence="12 13">
    <name type="scientific">Aureimonas ureilytica</name>
    <dbReference type="NCBI Taxonomy" id="401562"/>
    <lineage>
        <taxon>Bacteria</taxon>
        <taxon>Pseudomonadati</taxon>
        <taxon>Pseudomonadota</taxon>
        <taxon>Alphaproteobacteria</taxon>
        <taxon>Hyphomicrobiales</taxon>
        <taxon>Aurantimonadaceae</taxon>
        <taxon>Aureimonas</taxon>
    </lineage>
</organism>